<dbReference type="RefSeq" id="WP_011590322.1">
    <property type="nucleotide sequence ID" value="NC_008261.1"/>
</dbReference>
<accession>A0A0H2YQ34</accession>
<dbReference type="PaxDb" id="195103-CPF_0709"/>
<keyword evidence="1" id="KW-1133">Transmembrane helix</keyword>
<evidence type="ECO:0008006" key="4">
    <source>
        <dbReference type="Google" id="ProtNLM"/>
    </source>
</evidence>
<dbReference type="AlphaFoldDB" id="A0A0H2YQ34"/>
<dbReference type="HOGENOM" id="CLU_1701200_0_0_9"/>
<evidence type="ECO:0000256" key="1">
    <source>
        <dbReference type="SAM" id="Phobius"/>
    </source>
</evidence>
<proteinExistence type="predicted"/>
<dbReference type="KEGG" id="cpf:CPF_0709"/>
<feature type="transmembrane region" description="Helical" evidence="1">
    <location>
        <begin position="67"/>
        <end position="84"/>
    </location>
</feature>
<reference evidence="2 3" key="1">
    <citation type="journal article" date="2006" name="Genome Res.">
        <title>Skewed genomic variability in strains of the toxigenic bacterial pathogen, Clostridium perfringens.</title>
        <authorList>
            <person name="Myers G.S."/>
            <person name="Rasko D.A."/>
            <person name="Cheung J.K."/>
            <person name="Ravel J."/>
            <person name="Seshadri R."/>
            <person name="Deboy R.T."/>
            <person name="Ren Q."/>
            <person name="Varga J."/>
            <person name="Awad M.M."/>
            <person name="Brinkac L.M."/>
            <person name="Daugherty S.C."/>
            <person name="Haft D.H."/>
            <person name="Dodson R.J."/>
            <person name="Madupu R."/>
            <person name="Nelson W.C."/>
            <person name="Rosovitz M.J."/>
            <person name="Sullivan S.A."/>
            <person name="Khouri H."/>
            <person name="Dimitrov G.I."/>
            <person name="Watkins K.L."/>
            <person name="Mulligan S."/>
            <person name="Benton J."/>
            <person name="Radune D."/>
            <person name="Fisher D.J."/>
            <person name="Atkins H.S."/>
            <person name="Hiscox T."/>
            <person name="Jost B.H."/>
            <person name="Billington S.J."/>
            <person name="Songer J.G."/>
            <person name="McClane B.A."/>
            <person name="Titball R.W."/>
            <person name="Rood J.I."/>
            <person name="Melville S.B."/>
            <person name="Paulsen I.T."/>
        </authorList>
    </citation>
    <scope>NUCLEOTIDE SEQUENCE [LARGE SCALE GENOMIC DNA]</scope>
    <source>
        <strain evidence="3">ATCC 13124 / DSM 756 / JCM 1290 / NCIMB 6125 / NCTC 8237 / S 107 / Type A</strain>
    </source>
</reference>
<feature type="transmembrane region" description="Helical" evidence="1">
    <location>
        <begin position="35"/>
        <end position="61"/>
    </location>
</feature>
<evidence type="ECO:0000313" key="2">
    <source>
        <dbReference type="EMBL" id="ABG83059.1"/>
    </source>
</evidence>
<name>A0A0H2YQ34_CLOP1</name>
<keyword evidence="1" id="KW-0472">Membrane</keyword>
<keyword evidence="1" id="KW-0812">Transmembrane</keyword>
<dbReference type="EMBL" id="CP000246">
    <property type="protein sequence ID" value="ABG83059.1"/>
    <property type="molecule type" value="Genomic_DNA"/>
</dbReference>
<organism evidence="2 3">
    <name type="scientific">Clostridium perfringens (strain ATCC 13124 / DSM 756 / JCM 1290 / NCIMB 6125 / NCTC 8237 / Type A)</name>
    <dbReference type="NCBI Taxonomy" id="195103"/>
    <lineage>
        <taxon>Bacteria</taxon>
        <taxon>Bacillati</taxon>
        <taxon>Bacillota</taxon>
        <taxon>Clostridia</taxon>
        <taxon>Eubacteriales</taxon>
        <taxon>Clostridiaceae</taxon>
        <taxon>Clostridium</taxon>
    </lineage>
</organism>
<protein>
    <recommendedName>
        <fullName evidence="4">DUF5673 domain-containing protein</fullName>
    </recommendedName>
</protein>
<evidence type="ECO:0000313" key="3">
    <source>
        <dbReference type="Proteomes" id="UP000001823"/>
    </source>
</evidence>
<keyword evidence="3" id="KW-1185">Reference proteome</keyword>
<sequence>MILLAFIILGIYILINIVLLHGTKKARKGKKTVTIKIMSLISIIMFILSLLILLFGCMSYLHHKNMLNLIISIIYLFVLIFISYKLSCFYITEDTIIYGYNCYNFKDIQKIEIEKVKNKFIITIYIKGANTLYFKLDYLKKKKLLNALHGKVLCINL</sequence>
<gene>
    <name evidence="2" type="ordered locus">CPF_0709</name>
</gene>
<feature type="transmembrane region" description="Helical" evidence="1">
    <location>
        <begin position="6"/>
        <end position="23"/>
    </location>
</feature>
<dbReference type="Proteomes" id="UP000001823">
    <property type="component" value="Chromosome"/>
</dbReference>